<proteinExistence type="predicted"/>
<dbReference type="InterPro" id="IPR043442">
    <property type="entry name" value="Perm1"/>
</dbReference>
<feature type="compositionally biased region" description="Polar residues" evidence="1">
    <location>
        <begin position="267"/>
        <end position="276"/>
    </location>
</feature>
<feature type="compositionally biased region" description="Polar residues" evidence="1">
    <location>
        <begin position="465"/>
        <end position="484"/>
    </location>
</feature>
<feature type="compositionally biased region" description="Polar residues" evidence="1">
    <location>
        <begin position="387"/>
        <end position="418"/>
    </location>
</feature>
<feature type="compositionally biased region" description="Polar residues" evidence="1">
    <location>
        <begin position="347"/>
        <end position="379"/>
    </location>
</feature>
<dbReference type="PANTHER" id="PTHR47282:SF1">
    <property type="entry name" value="PGC-1 AND ERR-INDUCED REGULATOR IN MUSCLE PROTEIN 1"/>
    <property type="match status" value="1"/>
</dbReference>
<feature type="compositionally biased region" description="Polar residues" evidence="1">
    <location>
        <begin position="426"/>
        <end position="457"/>
    </location>
</feature>
<feature type="region of interest" description="Disordered" evidence="1">
    <location>
        <begin position="564"/>
        <end position="671"/>
    </location>
</feature>
<dbReference type="Proteomes" id="UP000009136">
    <property type="component" value="Chromosome 16"/>
</dbReference>
<reference evidence="2 3" key="1">
    <citation type="submission" date="2018-03" db="EMBL/GenBank/DDBJ databases">
        <title>ARS-UCD1.2.</title>
        <authorList>
            <person name="Rosen B.D."/>
            <person name="Bickhart D.M."/>
            <person name="Koren S."/>
            <person name="Schnabel R.D."/>
            <person name="Hall R."/>
            <person name="Zimin A."/>
            <person name="Dreischer C."/>
            <person name="Schultheiss S."/>
            <person name="Schroeder S.G."/>
            <person name="Elsik C.G."/>
            <person name="Couldrey C."/>
            <person name="Liu G.E."/>
            <person name="Van Tassell C.P."/>
            <person name="Phillippy A.M."/>
            <person name="Smith T.P.L."/>
            <person name="Medrano J.F."/>
        </authorList>
    </citation>
    <scope>NUCLEOTIDE SEQUENCE [LARGE SCALE GENOMIC DNA]</scope>
    <source>
        <strain evidence="2 3">Hereford</strain>
    </source>
</reference>
<dbReference type="GO" id="GO:0006355">
    <property type="term" value="P:regulation of DNA-templated transcription"/>
    <property type="evidence" value="ECO:0007669"/>
    <property type="project" value="InterPro"/>
</dbReference>
<dbReference type="PANTHER" id="PTHR47282">
    <property type="entry name" value="PGC-1 AND ERR-INDUCED REGULATOR IN MUSCLE PROTEIN 1"/>
    <property type="match status" value="1"/>
</dbReference>
<evidence type="ECO:0000313" key="2">
    <source>
        <dbReference type="Ensembl" id="ENSBTAP00000080657.1"/>
    </source>
</evidence>
<dbReference type="Ensembl" id="ENSBTAT00000123702.1">
    <property type="protein sequence ID" value="ENSBTAP00000080657.1"/>
    <property type="gene ID" value="ENSBTAG00000014540.8"/>
</dbReference>
<name>A0AAA9S9Q6_BOVIN</name>
<dbReference type="AlphaFoldDB" id="A0AAA9S9Q6"/>
<dbReference type="Ensembl" id="ENSBTAT00000151326.1">
    <property type="protein sequence ID" value="ENSBTAP00000104272.1"/>
    <property type="gene ID" value="ENSBTAG00000014540.8"/>
</dbReference>
<evidence type="ECO:0000313" key="3">
    <source>
        <dbReference type="Proteomes" id="UP000009136"/>
    </source>
</evidence>
<sequence length="947" mass="98903">MENFQYSVQLSDQDWAEFSAAAEECGLLQAGLASGDEPLSSDTDQRDSRGSSPPGPSPFLEGQLTPGGSSWPSFEEEDKAATRQLVSRSWHEPMLAPEAGQQTPSTSAQSEARLSLSPGATPLVQGSSLPGPVSSRDEMQRLLRGPAPRGPAPTPTGEPAGSPESPVHSAAPQRSPGSPGAPPRSPGRKKRRTAGTKAGGRSGGPGPAPTQLDSPLLTEAKPEDSFGPAGSRGKGLPAGAAKQTAGTGPESAGAPEQVAGQGPGVDLSTSVSTTEQGTDRLGMSPRADPCAASTSDPGAPLDVTIKSDVALSTPASEPQPDKPQSTPAFKPQPDEPQSTPAFKPQPDESQSTSAFNAQPNEPQSTPTFSPQPDEPQSTPAFKPQPDEPQSTSAFNAQPNEPQSTLAFSPQPDEPQSTPAFKPQPDEPQSTPAFNVQPNEPQSTPAFSPQPNEPQSTPAFKPQPDEPQSTPAFNTQPNEPQSTPTFKPRLDVDQLMPGPVVQPEVDSSMPASKAVPCTALPHLVLEAGSDVGVSTPPAPTPQAGPDMVEAEVVPVAKLGLSPVRSLEGHQQNPRGEPSTDAPGHHTGEPPLGPIQAPKKKKVRFSMAMPSSEEPGSGEVSGPLSPATAPRMASGGHRGSGAWDSVAVGPRSPQPRILKHLPPPAPSASMGPGRRSCFAVTLPEAYDFFFCDTIEEEDEEAEGAAEAAQAPAEVQWPDVCEFFFQESQIQRSRHQEGRSQAPLLKAGSVPAPPPGDPMPISIPEAYEHFLEEDRSGGTLGPAALLQMQATEPSRSVLWGVGTGAPPESSPATVEQLTLAIREAGVCCGGLLVCLGPGNTLSREFSQEGHRGRDRPGSWVVSWWAGLRGDLLRKGPSPCLLPDSQETVQVGQPQPGRGWLHSGCHLVFSPRQLGASPAQSALPAGKAHIPSRRYFTNQETVPRMHSPKLA</sequence>
<gene>
    <name evidence="2" type="primary">PERM1</name>
</gene>
<feature type="region of interest" description="Disordered" evidence="1">
    <location>
        <begin position="731"/>
        <end position="752"/>
    </location>
</feature>
<feature type="compositionally biased region" description="Low complexity" evidence="1">
    <location>
        <begin position="157"/>
        <end position="178"/>
    </location>
</feature>
<reference evidence="2" key="2">
    <citation type="submission" date="2025-05" db="UniProtKB">
        <authorList>
            <consortium name="Ensembl"/>
        </authorList>
    </citation>
    <scope>IDENTIFICATION</scope>
    <source>
        <strain evidence="2">Hereford</strain>
    </source>
</reference>
<protein>
    <submittedName>
        <fullName evidence="2">PPARGC1 and ESRR induced regulator, muscle 1</fullName>
    </submittedName>
</protein>
<organism evidence="2 3">
    <name type="scientific">Bos taurus</name>
    <name type="common">Bovine</name>
    <dbReference type="NCBI Taxonomy" id="9913"/>
    <lineage>
        <taxon>Eukaryota</taxon>
        <taxon>Metazoa</taxon>
        <taxon>Chordata</taxon>
        <taxon>Craniata</taxon>
        <taxon>Vertebrata</taxon>
        <taxon>Euteleostomi</taxon>
        <taxon>Mammalia</taxon>
        <taxon>Eutheria</taxon>
        <taxon>Laurasiatheria</taxon>
        <taxon>Artiodactyla</taxon>
        <taxon>Ruminantia</taxon>
        <taxon>Pecora</taxon>
        <taxon>Bovidae</taxon>
        <taxon>Bovinae</taxon>
        <taxon>Bos</taxon>
    </lineage>
</organism>
<evidence type="ECO:0000256" key="1">
    <source>
        <dbReference type="SAM" id="MobiDB-lite"/>
    </source>
</evidence>
<feature type="compositionally biased region" description="Polar residues" evidence="1">
    <location>
        <begin position="100"/>
        <end position="112"/>
    </location>
</feature>
<dbReference type="GeneTree" id="ENSGT00390000017652"/>
<keyword evidence="3" id="KW-1185">Reference proteome</keyword>
<feature type="region of interest" description="Disordered" evidence="1">
    <location>
        <begin position="29"/>
        <end position="511"/>
    </location>
</feature>
<accession>A0AAA9S9Q6</accession>
<feature type="compositionally biased region" description="Low complexity" evidence="1">
    <location>
        <begin position="608"/>
        <end position="624"/>
    </location>
</feature>